<evidence type="ECO:0000259" key="7">
    <source>
        <dbReference type="Pfam" id="PF04542"/>
    </source>
</evidence>
<feature type="domain" description="RNA polymerase sigma factor 70 region 4 type 2" evidence="8">
    <location>
        <begin position="130"/>
        <end position="180"/>
    </location>
</feature>
<dbReference type="InterPro" id="IPR007627">
    <property type="entry name" value="RNA_pol_sigma70_r2"/>
</dbReference>
<dbReference type="Pfam" id="PF08281">
    <property type="entry name" value="Sigma70_r4_2"/>
    <property type="match status" value="1"/>
</dbReference>
<keyword evidence="5" id="KW-0804">Transcription</keyword>
<evidence type="ECO:0000256" key="6">
    <source>
        <dbReference type="SAM" id="MobiDB-lite"/>
    </source>
</evidence>
<feature type="compositionally biased region" description="Pro residues" evidence="6">
    <location>
        <begin position="434"/>
        <end position="506"/>
    </location>
</feature>
<evidence type="ECO:0000256" key="4">
    <source>
        <dbReference type="ARBA" id="ARBA00023125"/>
    </source>
</evidence>
<dbReference type="InterPro" id="IPR014284">
    <property type="entry name" value="RNA_pol_sigma-70_dom"/>
</dbReference>
<reference evidence="9 10" key="1">
    <citation type="submission" date="2024-01" db="EMBL/GenBank/DDBJ databases">
        <title>Characterization of antibiotic resistant novel bacterial strains and their environmental applications.</title>
        <authorList>
            <person name="Manzoor S."/>
            <person name="Abbas S."/>
            <person name="Arshad M."/>
            <person name="Ahmed I."/>
        </authorList>
    </citation>
    <scope>NUCLEOTIDE SEQUENCE [LARGE SCALE GENOMIC DNA]</scope>
    <source>
        <strain evidence="9 10">NCCP-602</strain>
    </source>
</reference>
<evidence type="ECO:0000256" key="5">
    <source>
        <dbReference type="ARBA" id="ARBA00023163"/>
    </source>
</evidence>
<dbReference type="InterPro" id="IPR013325">
    <property type="entry name" value="RNA_pol_sigma_r2"/>
</dbReference>
<dbReference type="InterPro" id="IPR013324">
    <property type="entry name" value="RNA_pol_sigma_r3/r4-like"/>
</dbReference>
<organism evidence="9 10">
    <name type="scientific">Brevibacterium metallidurans</name>
    <dbReference type="NCBI Taxonomy" id="1482676"/>
    <lineage>
        <taxon>Bacteria</taxon>
        <taxon>Bacillati</taxon>
        <taxon>Actinomycetota</taxon>
        <taxon>Actinomycetes</taxon>
        <taxon>Micrococcales</taxon>
        <taxon>Brevibacteriaceae</taxon>
        <taxon>Brevibacterium</taxon>
    </lineage>
</organism>
<evidence type="ECO:0000256" key="3">
    <source>
        <dbReference type="ARBA" id="ARBA00023082"/>
    </source>
</evidence>
<dbReference type="InterPro" id="IPR036388">
    <property type="entry name" value="WH-like_DNA-bd_sf"/>
</dbReference>
<name>A0ABP3CC30_9MICO</name>
<keyword evidence="2" id="KW-0805">Transcription regulation</keyword>
<feature type="compositionally biased region" description="Polar residues" evidence="6">
    <location>
        <begin position="378"/>
        <end position="392"/>
    </location>
</feature>
<gene>
    <name evidence="9" type="ORF">NCCP602_22050</name>
</gene>
<protein>
    <recommendedName>
        <fullName evidence="11">RNA polymerase sigma factor, sigma-70 family</fullName>
    </recommendedName>
</protein>
<dbReference type="SUPFAM" id="SSF88946">
    <property type="entry name" value="Sigma2 domain of RNA polymerase sigma factors"/>
    <property type="match status" value="1"/>
</dbReference>
<keyword evidence="10" id="KW-1185">Reference proteome</keyword>
<evidence type="ECO:0000313" key="9">
    <source>
        <dbReference type="EMBL" id="GAA0036244.1"/>
    </source>
</evidence>
<dbReference type="Pfam" id="PF04542">
    <property type="entry name" value="Sigma70_r2"/>
    <property type="match status" value="1"/>
</dbReference>
<evidence type="ECO:0000259" key="8">
    <source>
        <dbReference type="Pfam" id="PF08281"/>
    </source>
</evidence>
<dbReference type="EMBL" id="BAAAAF010000008">
    <property type="protein sequence ID" value="GAA0036244.1"/>
    <property type="molecule type" value="Genomic_DNA"/>
</dbReference>
<feature type="domain" description="RNA polymerase sigma-70 region 2" evidence="7">
    <location>
        <begin position="34"/>
        <end position="95"/>
    </location>
</feature>
<keyword evidence="4" id="KW-0238">DNA-binding</keyword>
<keyword evidence="3" id="KW-0731">Sigma factor</keyword>
<feature type="region of interest" description="Disordered" evidence="6">
    <location>
        <begin position="355"/>
        <end position="527"/>
    </location>
</feature>
<dbReference type="RefSeq" id="WP_339393072.1">
    <property type="nucleotide sequence ID" value="NZ_BAAAAF010000008.1"/>
</dbReference>
<evidence type="ECO:0000313" key="10">
    <source>
        <dbReference type="Proteomes" id="UP001498238"/>
    </source>
</evidence>
<dbReference type="PANTHER" id="PTHR43133">
    <property type="entry name" value="RNA POLYMERASE ECF-TYPE SIGMA FACTO"/>
    <property type="match status" value="1"/>
</dbReference>
<dbReference type="InterPro" id="IPR039425">
    <property type="entry name" value="RNA_pol_sigma-70-like"/>
</dbReference>
<dbReference type="Gene3D" id="1.10.1740.10">
    <property type="match status" value="1"/>
</dbReference>
<comment type="similarity">
    <text evidence="1">Belongs to the sigma-70 factor family. ECF subfamily.</text>
</comment>
<evidence type="ECO:0000256" key="2">
    <source>
        <dbReference type="ARBA" id="ARBA00023015"/>
    </source>
</evidence>
<dbReference type="PANTHER" id="PTHR43133:SF8">
    <property type="entry name" value="RNA POLYMERASE SIGMA FACTOR HI_1459-RELATED"/>
    <property type="match status" value="1"/>
</dbReference>
<dbReference type="NCBIfam" id="TIGR02937">
    <property type="entry name" value="sigma70-ECF"/>
    <property type="match status" value="1"/>
</dbReference>
<accession>A0ABP3CC30</accession>
<dbReference type="Proteomes" id="UP001498238">
    <property type="component" value="Unassembled WGS sequence"/>
</dbReference>
<comment type="caution">
    <text evidence="9">The sequence shown here is derived from an EMBL/GenBank/DDBJ whole genome shotgun (WGS) entry which is preliminary data.</text>
</comment>
<dbReference type="InterPro" id="IPR013249">
    <property type="entry name" value="RNA_pol_sigma70_r4_t2"/>
</dbReference>
<evidence type="ECO:0008006" key="11">
    <source>
        <dbReference type="Google" id="ProtNLM"/>
    </source>
</evidence>
<dbReference type="SUPFAM" id="SSF88659">
    <property type="entry name" value="Sigma3 and sigma4 domains of RNA polymerase sigma factors"/>
    <property type="match status" value="1"/>
</dbReference>
<evidence type="ECO:0000256" key="1">
    <source>
        <dbReference type="ARBA" id="ARBA00010641"/>
    </source>
</evidence>
<dbReference type="Gene3D" id="1.10.10.10">
    <property type="entry name" value="Winged helix-like DNA-binding domain superfamily/Winged helix DNA-binding domain"/>
    <property type="match status" value="1"/>
</dbReference>
<sequence>MSDPLSTIPDAELVTRIIEGTPDSEDGRAAFAELYDRHRLPALHFALRLTQDPTRAEDAVAEAFAKIWRAWGNGSGPRESFKSYLMTAVRSEAHRSTATTKATTAVDPEVLAVLAGSGPKDVASEVSERDQLARAFRTLPASWQQAITMIDIDGTSTAAAAAALGLTANAFNSLLHRAREGLRTAYLQEHVEPAQPACAEYSSELARYVRNHLGLKRGKSVESHLRHCIYCRRQSLALSRLNTTLGAWLTPAVLAGALIESGQFPAVPALAEAVAGVAGGSAGGSAGEPVAGGSAGEPVAGTVGEPAAAVEPVGASGSGVSSGSGLATVVKIAAAVLIATAAVAAGTLALTRGGEVPEAANTPSPAPTVTARSDDAEGSSSPNQGAPPSANQPDAFAPQSPAEVPAEPAQRVRPPSPQRPHPVPRENPEAARPADPPAAPAPSPPAPVPSPDPTEEPSPAPTPTEEPAPTPTDEPSPTPTEEPSPTPTPTDEPTPTPTEEPTPDPSPTDGGERCHDVGWGWHCHPLR</sequence>
<proteinExistence type="inferred from homology"/>
<dbReference type="PRINTS" id="PR01217">
    <property type="entry name" value="PRICHEXTENSN"/>
</dbReference>